<comment type="catalytic activity">
    <reaction evidence="6">
        <text>Fe-coproporphyrin III + 2 H(+) = coproporphyrin III + Fe(2+)</text>
        <dbReference type="Rhea" id="RHEA:49572"/>
        <dbReference type="ChEBI" id="CHEBI:15378"/>
        <dbReference type="ChEBI" id="CHEBI:29033"/>
        <dbReference type="ChEBI" id="CHEBI:68438"/>
        <dbReference type="ChEBI" id="CHEBI:131725"/>
        <dbReference type="EC" id="4.99.1.9"/>
    </reaction>
    <physiologicalReaction direction="right-to-left" evidence="6">
        <dbReference type="Rhea" id="RHEA:49574"/>
    </physiologicalReaction>
</comment>
<evidence type="ECO:0000256" key="2">
    <source>
        <dbReference type="ARBA" id="ARBA00023004"/>
    </source>
</evidence>
<feature type="binding site" evidence="7">
    <location>
        <position position="302"/>
    </location>
    <ligand>
        <name>Fe(2+)</name>
        <dbReference type="ChEBI" id="CHEBI:29033"/>
    </ligand>
</feature>
<keyword evidence="7" id="KW-0963">Cytoplasm</keyword>
<comment type="subcellular location">
    <subcellularLocation>
        <location evidence="7">Cytoplasm</location>
    </subcellularLocation>
</comment>
<evidence type="ECO:0000313" key="9">
    <source>
        <dbReference type="EMBL" id="PRQ01101.1"/>
    </source>
</evidence>
<accession>A0A2S9Y7V2</accession>
<keyword evidence="5 7" id="KW-0627">Porphyrin biosynthesis</keyword>
<dbReference type="InterPro" id="IPR033644">
    <property type="entry name" value="Ferrochelatase_C"/>
</dbReference>
<evidence type="ECO:0000256" key="3">
    <source>
        <dbReference type="ARBA" id="ARBA00023133"/>
    </source>
</evidence>
<dbReference type="Pfam" id="PF00762">
    <property type="entry name" value="Ferrochelatase"/>
    <property type="match status" value="1"/>
</dbReference>
<dbReference type="OrthoDB" id="9809741at2"/>
<comment type="pathway">
    <text evidence="7">Porphyrin-containing compound metabolism; protoheme biosynthesis; protoheme from protoporphyrin-IX: step 1/1.</text>
</comment>
<gene>
    <name evidence="7 9" type="primary">hemH</name>
    <name evidence="9" type="ORF">ENSA5_27830</name>
</gene>
<evidence type="ECO:0000256" key="8">
    <source>
        <dbReference type="RuleBase" id="RU004185"/>
    </source>
</evidence>
<evidence type="ECO:0000256" key="4">
    <source>
        <dbReference type="ARBA" id="ARBA00023239"/>
    </source>
</evidence>
<sequence>MSAPLHRTGILLVNVGTPEAPEPGPVRRYLREFLSDPRVIDINPVGRWLLLNLIILPTRPKKSAAAYRQIWTDAGSPLLVHGQALVAALGQRIAEHPIELAMRYGSPSIEAALTRLRERSCDHIVLVPLYPHYASSSTGSALDKVYGTVAKLWNTPFITVVPPFYDHPAFISAFTAVGRPRLDALAPDHVLFSFHGLPERQVIASADPQLCVAKPDCCERLVDGNRNCYRAQCFATARALAASLELGAEHGIEQRWSISFQSRLGRTPWIKPYTDQVIPALAGRGVRKLAVFCPAFVADCLETLEEIGVRARADFVAAGGETLELIPSLNAEPAWVGALEQLVRERLPSRL</sequence>
<comment type="similarity">
    <text evidence="1 7 8">Belongs to the ferrochelatase family.</text>
</comment>
<organism evidence="9 10">
    <name type="scientific">Enhygromyxa salina</name>
    <dbReference type="NCBI Taxonomy" id="215803"/>
    <lineage>
        <taxon>Bacteria</taxon>
        <taxon>Pseudomonadati</taxon>
        <taxon>Myxococcota</taxon>
        <taxon>Polyangia</taxon>
        <taxon>Nannocystales</taxon>
        <taxon>Nannocystaceae</taxon>
        <taxon>Enhygromyxa</taxon>
    </lineage>
</organism>
<dbReference type="GO" id="GO:0005737">
    <property type="term" value="C:cytoplasm"/>
    <property type="evidence" value="ECO:0007669"/>
    <property type="project" value="UniProtKB-SubCell"/>
</dbReference>
<evidence type="ECO:0000256" key="1">
    <source>
        <dbReference type="ARBA" id="ARBA00007718"/>
    </source>
</evidence>
<name>A0A2S9Y7V2_9BACT</name>
<keyword evidence="7" id="KW-0479">Metal-binding</keyword>
<evidence type="ECO:0000256" key="5">
    <source>
        <dbReference type="ARBA" id="ARBA00023244"/>
    </source>
</evidence>
<dbReference type="PANTHER" id="PTHR11108:SF1">
    <property type="entry name" value="FERROCHELATASE, MITOCHONDRIAL"/>
    <property type="match status" value="1"/>
</dbReference>
<dbReference type="GO" id="GO:0004325">
    <property type="term" value="F:ferrochelatase activity"/>
    <property type="evidence" value="ECO:0007669"/>
    <property type="project" value="UniProtKB-UniRule"/>
</dbReference>
<keyword evidence="10" id="KW-1185">Reference proteome</keyword>
<reference evidence="9 10" key="1">
    <citation type="submission" date="2018-03" db="EMBL/GenBank/DDBJ databases">
        <title>Draft Genome Sequences of the Obligatory Marine Myxobacteria Enhygromyxa salina SWB005.</title>
        <authorList>
            <person name="Poehlein A."/>
            <person name="Moghaddam J.A."/>
            <person name="Harms H."/>
            <person name="Alanjari M."/>
            <person name="Koenig G.M."/>
            <person name="Daniel R."/>
            <person name="Schaeberle T.F."/>
        </authorList>
    </citation>
    <scope>NUCLEOTIDE SEQUENCE [LARGE SCALE GENOMIC DNA]</scope>
    <source>
        <strain evidence="9 10">SWB005</strain>
    </source>
</reference>
<proteinExistence type="inferred from homology"/>
<dbReference type="RefSeq" id="WP_106392167.1">
    <property type="nucleotide sequence ID" value="NZ_PVNK01000136.1"/>
</dbReference>
<dbReference type="PANTHER" id="PTHR11108">
    <property type="entry name" value="FERROCHELATASE"/>
    <property type="match status" value="1"/>
</dbReference>
<dbReference type="GO" id="GO:0006783">
    <property type="term" value="P:heme biosynthetic process"/>
    <property type="evidence" value="ECO:0007669"/>
    <property type="project" value="UniProtKB-UniRule"/>
</dbReference>
<comment type="caution">
    <text evidence="9">The sequence shown here is derived from an EMBL/GenBank/DDBJ whole genome shotgun (WGS) entry which is preliminary data.</text>
</comment>
<dbReference type="AlphaFoldDB" id="A0A2S9Y7V2"/>
<dbReference type="Gene3D" id="3.40.50.1400">
    <property type="match status" value="2"/>
</dbReference>
<keyword evidence="4 7" id="KW-0456">Lyase</keyword>
<dbReference type="CDD" id="cd00419">
    <property type="entry name" value="Ferrochelatase_C"/>
    <property type="match status" value="1"/>
</dbReference>
<dbReference type="EMBL" id="PVNK01000136">
    <property type="protein sequence ID" value="PRQ01101.1"/>
    <property type="molecule type" value="Genomic_DNA"/>
</dbReference>
<keyword evidence="2 7" id="KW-0408">Iron</keyword>
<dbReference type="SUPFAM" id="SSF53800">
    <property type="entry name" value="Chelatase"/>
    <property type="match status" value="1"/>
</dbReference>
<comment type="catalytic activity">
    <reaction evidence="7">
        <text>heme b + 2 H(+) = protoporphyrin IX + Fe(2+)</text>
        <dbReference type="Rhea" id="RHEA:22584"/>
        <dbReference type="ChEBI" id="CHEBI:15378"/>
        <dbReference type="ChEBI" id="CHEBI:29033"/>
        <dbReference type="ChEBI" id="CHEBI:57306"/>
        <dbReference type="ChEBI" id="CHEBI:60344"/>
        <dbReference type="EC" id="4.98.1.1"/>
    </reaction>
</comment>
<protein>
    <recommendedName>
        <fullName evidence="7">Ferrochelatase</fullName>
        <ecNumber evidence="7">4.98.1.1</ecNumber>
    </recommendedName>
    <alternativeName>
        <fullName evidence="7">Heme synthase</fullName>
    </alternativeName>
    <alternativeName>
        <fullName evidence="7">Protoheme ferro-lyase</fullName>
    </alternativeName>
</protein>
<dbReference type="InterPro" id="IPR033659">
    <property type="entry name" value="Ferrochelatase_N"/>
</dbReference>
<evidence type="ECO:0000313" key="10">
    <source>
        <dbReference type="Proteomes" id="UP000237968"/>
    </source>
</evidence>
<evidence type="ECO:0000256" key="6">
    <source>
        <dbReference type="ARBA" id="ARBA00024536"/>
    </source>
</evidence>
<dbReference type="UniPathway" id="UPA00252">
    <property type="reaction ID" value="UER00325"/>
</dbReference>
<dbReference type="GO" id="GO:0046872">
    <property type="term" value="F:metal ion binding"/>
    <property type="evidence" value="ECO:0007669"/>
    <property type="project" value="UniProtKB-KW"/>
</dbReference>
<dbReference type="CDD" id="cd03411">
    <property type="entry name" value="Ferrochelatase_N"/>
    <property type="match status" value="1"/>
</dbReference>
<comment type="function">
    <text evidence="7">Catalyzes the ferrous insertion into protoporphyrin IX.</text>
</comment>
<keyword evidence="3 7" id="KW-0350">Heme biosynthesis</keyword>
<dbReference type="Proteomes" id="UP000237968">
    <property type="component" value="Unassembled WGS sequence"/>
</dbReference>
<dbReference type="HAMAP" id="MF_00323">
    <property type="entry name" value="Ferrochelatase"/>
    <property type="match status" value="1"/>
</dbReference>
<dbReference type="EC" id="4.98.1.1" evidence="7"/>
<dbReference type="NCBIfam" id="TIGR00109">
    <property type="entry name" value="hemH"/>
    <property type="match status" value="1"/>
</dbReference>
<dbReference type="InterPro" id="IPR001015">
    <property type="entry name" value="Ferrochelatase"/>
</dbReference>
<feature type="binding site" evidence="7">
    <location>
        <position position="195"/>
    </location>
    <ligand>
        <name>Fe(2+)</name>
        <dbReference type="ChEBI" id="CHEBI:29033"/>
    </ligand>
</feature>
<evidence type="ECO:0000256" key="7">
    <source>
        <dbReference type="HAMAP-Rule" id="MF_00323"/>
    </source>
</evidence>